<accession>A0A0A2TG17</accession>
<keyword evidence="2" id="KW-1185">Reference proteome</keyword>
<organism evidence="1 2">
    <name type="scientific">Pontibacillus yanchengensis Y32</name>
    <dbReference type="NCBI Taxonomy" id="1385514"/>
    <lineage>
        <taxon>Bacteria</taxon>
        <taxon>Bacillati</taxon>
        <taxon>Bacillota</taxon>
        <taxon>Bacilli</taxon>
        <taxon>Bacillales</taxon>
        <taxon>Bacillaceae</taxon>
        <taxon>Pontibacillus</taxon>
    </lineage>
</organism>
<sequence>MFPKQAYLFILKLKEMSYISSERVFTPWLKNHAFLIKTSHISLGQHHRLVLSKIRKRLCLACPGEVEVKDREGITWKE</sequence>
<gene>
    <name evidence="1" type="ORF">N782_07765</name>
</gene>
<protein>
    <submittedName>
        <fullName evidence="1">Uncharacterized protein</fullName>
    </submittedName>
</protein>
<evidence type="ECO:0000313" key="2">
    <source>
        <dbReference type="Proteomes" id="UP000030147"/>
    </source>
</evidence>
<dbReference type="EMBL" id="AVBF01000019">
    <property type="protein sequence ID" value="KGP73051.1"/>
    <property type="molecule type" value="Genomic_DNA"/>
</dbReference>
<dbReference type="AlphaFoldDB" id="A0A0A2TG17"/>
<reference evidence="1 2" key="1">
    <citation type="journal article" date="2015" name="Stand. Genomic Sci.">
        <title>High quality draft genome sequence of the moderately halophilic bacterium Pontibacillus yanchengensis Y32(T) and comparison among Pontibacillus genomes.</title>
        <authorList>
            <person name="Huang J."/>
            <person name="Qiao Z.X."/>
            <person name="Tang J.W."/>
            <person name="Wang G."/>
        </authorList>
    </citation>
    <scope>NUCLEOTIDE SEQUENCE [LARGE SCALE GENOMIC DNA]</scope>
    <source>
        <strain evidence="1 2">Y32</strain>
    </source>
</reference>
<dbReference type="STRING" id="1385514.N782_07765"/>
<name>A0A0A2TG17_9BACI</name>
<proteinExistence type="predicted"/>
<dbReference type="Proteomes" id="UP000030147">
    <property type="component" value="Unassembled WGS sequence"/>
</dbReference>
<comment type="caution">
    <text evidence="1">The sequence shown here is derived from an EMBL/GenBank/DDBJ whole genome shotgun (WGS) entry which is preliminary data.</text>
</comment>
<evidence type="ECO:0000313" key="1">
    <source>
        <dbReference type="EMBL" id="KGP73051.1"/>
    </source>
</evidence>